<evidence type="ECO:0000256" key="3">
    <source>
        <dbReference type="ARBA" id="ARBA00023054"/>
    </source>
</evidence>
<dbReference type="InterPro" id="IPR003481">
    <property type="entry name" value="FliD_N"/>
</dbReference>
<dbReference type="GO" id="GO:0009421">
    <property type="term" value="C:bacterial-type flagellum filament cap"/>
    <property type="evidence" value="ECO:0007669"/>
    <property type="project" value="InterPro"/>
</dbReference>
<dbReference type="Pfam" id="PF07195">
    <property type="entry name" value="FliD_C"/>
    <property type="match status" value="1"/>
</dbReference>
<gene>
    <name evidence="8" type="primary">fliD</name>
    <name evidence="8" type="ORF">I4J89_36145</name>
</gene>
<evidence type="ECO:0000256" key="1">
    <source>
        <dbReference type="ARBA" id="ARBA00009764"/>
    </source>
</evidence>
<sequence>MSSSVDGLVSGLSTSSLISSLMQVEAAPQNRLKTKLMTAETTVASYQSVNSKLSALKGSADTLGQLSTWRALKATSSSDTVTATATGGTTAAAGTTTFDVVKVANAQVSTLKYPAGTTDATGNNGSSVTFTFGVGDPVTVDLGTSKKPSDIAAAINSTKGLNVRAGVVTTSTGDTILQLSSTKPGTDNAFAVIGLSNGVDVAPTDVTAAENALIRVGSLNVPADPTSGLTPGSYEVESSSNTFTGLMAGVSVTVTKPAERVTVSAQADTGGIAEKLQAFVDAANAVLTEVSTQTSYDPTTKKGSPLTGDFMVRELSQKIMGSISGGLSYANPKFDDTQLPDDLSNPEKISFGSLAQIGIQLDRSGKLTFDPSKFTSAYNGDPTKIQEAMIGLADNFEEQTSKQSLTVANVITGRRLEIDNFNTQISNWDTRLAARKISLQKQYTNLETSLGNLKNQSNWLAGQLGSLG</sequence>
<dbReference type="GO" id="GO:0071973">
    <property type="term" value="P:bacterial-type flagellum-dependent cell motility"/>
    <property type="evidence" value="ECO:0007669"/>
    <property type="project" value="TreeGrafter"/>
</dbReference>
<accession>A0A931G652</accession>
<evidence type="ECO:0000259" key="7">
    <source>
        <dbReference type="Pfam" id="PF07195"/>
    </source>
</evidence>
<dbReference type="GO" id="GO:0009424">
    <property type="term" value="C:bacterial-type flagellum hook"/>
    <property type="evidence" value="ECO:0007669"/>
    <property type="project" value="UniProtKB-UniRule"/>
</dbReference>
<protein>
    <recommendedName>
        <fullName evidence="5">Flagellar hook-associated protein 2</fullName>
        <shortName evidence="5">HAP2</shortName>
    </recommendedName>
    <alternativeName>
        <fullName evidence="5">Flagellar cap protein</fullName>
    </alternativeName>
</protein>
<keyword evidence="9" id="KW-1185">Reference proteome</keyword>
<dbReference type="RefSeq" id="WP_196418665.1">
    <property type="nucleotide sequence ID" value="NZ_JADQTO010000023.1"/>
</dbReference>
<keyword evidence="4 5" id="KW-0975">Bacterial flagellum</keyword>
<keyword evidence="8" id="KW-0966">Cell projection</keyword>
<dbReference type="PANTHER" id="PTHR30288:SF0">
    <property type="entry name" value="FLAGELLAR HOOK-ASSOCIATED PROTEIN 2"/>
    <property type="match status" value="1"/>
</dbReference>
<comment type="function">
    <text evidence="5">Required for morphogenesis and for the elongation of the flagellar filament by facilitating polymerization of the flagellin monomers at the tip of growing filament. Forms a capping structure, which prevents flagellin subunits (transported through the central channel of the flagellum) from leaking out without polymerization at the distal end.</text>
</comment>
<dbReference type="PANTHER" id="PTHR30288">
    <property type="entry name" value="FLAGELLAR CAP/ASSEMBLY PROTEIN FLID"/>
    <property type="match status" value="1"/>
</dbReference>
<feature type="domain" description="Flagellar hook-associated protein 2 N-terminal" evidence="6">
    <location>
        <begin position="10"/>
        <end position="107"/>
    </location>
</feature>
<comment type="similarity">
    <text evidence="1 5">Belongs to the FliD family.</text>
</comment>
<dbReference type="GO" id="GO:0005576">
    <property type="term" value="C:extracellular region"/>
    <property type="evidence" value="ECO:0007669"/>
    <property type="project" value="UniProtKB-SubCell"/>
</dbReference>
<comment type="caution">
    <text evidence="8">The sequence shown here is derived from an EMBL/GenBank/DDBJ whole genome shotgun (WGS) entry which is preliminary data.</text>
</comment>
<proteinExistence type="inferred from homology"/>
<keyword evidence="8" id="KW-0969">Cilium</keyword>
<feature type="domain" description="Flagellar hook-associated protein 2 C-terminal" evidence="7">
    <location>
        <begin position="234"/>
        <end position="454"/>
    </location>
</feature>
<dbReference type="EMBL" id="JADQTO010000023">
    <property type="protein sequence ID" value="MBG0566894.1"/>
    <property type="molecule type" value="Genomic_DNA"/>
</dbReference>
<evidence type="ECO:0000259" key="6">
    <source>
        <dbReference type="Pfam" id="PF02465"/>
    </source>
</evidence>
<keyword evidence="3" id="KW-0175">Coiled coil</keyword>
<comment type="subcellular location">
    <subcellularLocation>
        <location evidence="5">Secreted</location>
    </subcellularLocation>
    <subcellularLocation>
        <location evidence="5">Bacterial flagellum</location>
    </subcellularLocation>
</comment>
<evidence type="ECO:0000256" key="4">
    <source>
        <dbReference type="ARBA" id="ARBA00023143"/>
    </source>
</evidence>
<dbReference type="InterPro" id="IPR040026">
    <property type="entry name" value="FliD"/>
</dbReference>
<evidence type="ECO:0000313" key="9">
    <source>
        <dbReference type="Proteomes" id="UP000598146"/>
    </source>
</evidence>
<dbReference type="Proteomes" id="UP000598146">
    <property type="component" value="Unassembled WGS sequence"/>
</dbReference>
<dbReference type="AlphaFoldDB" id="A0A931G652"/>
<dbReference type="InterPro" id="IPR010809">
    <property type="entry name" value="FliD_C"/>
</dbReference>
<organism evidence="8 9">
    <name type="scientific">Actinoplanes aureus</name>
    <dbReference type="NCBI Taxonomy" id="2792083"/>
    <lineage>
        <taxon>Bacteria</taxon>
        <taxon>Bacillati</taxon>
        <taxon>Actinomycetota</taxon>
        <taxon>Actinomycetes</taxon>
        <taxon>Micromonosporales</taxon>
        <taxon>Micromonosporaceae</taxon>
        <taxon>Actinoplanes</taxon>
    </lineage>
</organism>
<evidence type="ECO:0000256" key="5">
    <source>
        <dbReference type="RuleBase" id="RU362066"/>
    </source>
</evidence>
<name>A0A931G652_9ACTN</name>
<evidence type="ECO:0000313" key="8">
    <source>
        <dbReference type="EMBL" id="MBG0566894.1"/>
    </source>
</evidence>
<keyword evidence="8" id="KW-0282">Flagellum</keyword>
<comment type="subunit">
    <text evidence="2 5">Homopentamer.</text>
</comment>
<dbReference type="GO" id="GO:0007155">
    <property type="term" value="P:cell adhesion"/>
    <property type="evidence" value="ECO:0007669"/>
    <property type="project" value="InterPro"/>
</dbReference>
<evidence type="ECO:0000256" key="2">
    <source>
        <dbReference type="ARBA" id="ARBA00011255"/>
    </source>
</evidence>
<dbReference type="Pfam" id="PF02465">
    <property type="entry name" value="FliD_N"/>
    <property type="match status" value="1"/>
</dbReference>
<reference evidence="8" key="1">
    <citation type="submission" date="2020-11" db="EMBL/GenBank/DDBJ databases">
        <title>Isolation and identification of active actinomycetes.</title>
        <authorList>
            <person name="Sun X."/>
        </authorList>
    </citation>
    <scope>NUCLEOTIDE SEQUENCE</scope>
    <source>
        <strain evidence="8">NEAU-A11</strain>
    </source>
</reference>
<keyword evidence="5" id="KW-0964">Secreted</keyword>